<evidence type="ECO:0000256" key="9">
    <source>
        <dbReference type="ARBA" id="ARBA00023125"/>
    </source>
</evidence>
<evidence type="ECO:0000313" key="16">
    <source>
        <dbReference type="Proteomes" id="UP001595748"/>
    </source>
</evidence>
<reference evidence="16" key="1">
    <citation type="journal article" date="2019" name="Int. J. Syst. Evol. Microbiol.">
        <title>The Global Catalogue of Microorganisms (GCM) 10K type strain sequencing project: providing services to taxonomists for standard genome sequencing and annotation.</title>
        <authorList>
            <consortium name="The Broad Institute Genomics Platform"/>
            <consortium name="The Broad Institute Genome Sequencing Center for Infectious Disease"/>
            <person name="Wu L."/>
            <person name="Ma J."/>
        </authorList>
    </citation>
    <scope>NUCLEOTIDE SEQUENCE [LARGE SCALE GENOMIC DNA]</scope>
    <source>
        <strain evidence="16">CCTCC AB 2013263</strain>
    </source>
</reference>
<keyword evidence="10" id="KW-0234">DNA repair</keyword>
<keyword evidence="8" id="KW-0267">Excision nuclease</keyword>
<accession>A0ABV8A7V6</accession>
<organism evidence="15 16">
    <name type="scientific">Deinococcus antarcticus</name>
    <dbReference type="NCBI Taxonomy" id="1298767"/>
    <lineage>
        <taxon>Bacteria</taxon>
        <taxon>Thermotogati</taxon>
        <taxon>Deinococcota</taxon>
        <taxon>Deinococci</taxon>
        <taxon>Deinococcales</taxon>
        <taxon>Deinococcaceae</taxon>
        <taxon>Deinococcus</taxon>
    </lineage>
</organism>
<dbReference type="InterPro" id="IPR003439">
    <property type="entry name" value="ABC_transporter-like_ATP-bd"/>
</dbReference>
<keyword evidence="2" id="KW-0963">Cytoplasm</keyword>
<dbReference type="Proteomes" id="UP001595748">
    <property type="component" value="Unassembled WGS sequence"/>
</dbReference>
<evidence type="ECO:0000313" key="15">
    <source>
        <dbReference type="EMBL" id="MFC3861529.1"/>
    </source>
</evidence>
<evidence type="ECO:0000259" key="14">
    <source>
        <dbReference type="Pfam" id="PF00005"/>
    </source>
</evidence>
<dbReference type="RefSeq" id="WP_380078518.1">
    <property type="nucleotide sequence ID" value="NZ_JBHRZF010000145.1"/>
</dbReference>
<dbReference type="EMBL" id="JBHRZF010000145">
    <property type="protein sequence ID" value="MFC3861529.1"/>
    <property type="molecule type" value="Genomic_DNA"/>
</dbReference>
<evidence type="ECO:0000256" key="5">
    <source>
        <dbReference type="ARBA" id="ARBA00022763"/>
    </source>
</evidence>
<evidence type="ECO:0000256" key="3">
    <source>
        <dbReference type="ARBA" id="ARBA00022737"/>
    </source>
</evidence>
<keyword evidence="5" id="KW-0227">DNA damage</keyword>
<dbReference type="InterPro" id="IPR027417">
    <property type="entry name" value="P-loop_NTPase"/>
</dbReference>
<evidence type="ECO:0000256" key="11">
    <source>
        <dbReference type="ARBA" id="ARBA00038000"/>
    </source>
</evidence>
<evidence type="ECO:0000256" key="8">
    <source>
        <dbReference type="ARBA" id="ARBA00022881"/>
    </source>
</evidence>
<dbReference type="PANTHER" id="PTHR43152">
    <property type="entry name" value="UVRABC SYSTEM PROTEIN A"/>
    <property type="match status" value="1"/>
</dbReference>
<dbReference type="PANTHER" id="PTHR43152:SF2">
    <property type="entry name" value="DRUG RESISTANCE ABC TRANSPORTER"/>
    <property type="match status" value="1"/>
</dbReference>
<evidence type="ECO:0000256" key="2">
    <source>
        <dbReference type="ARBA" id="ARBA00022490"/>
    </source>
</evidence>
<keyword evidence="7 15" id="KW-0067">ATP-binding</keyword>
<keyword evidence="9" id="KW-0238">DNA-binding</keyword>
<evidence type="ECO:0000256" key="6">
    <source>
        <dbReference type="ARBA" id="ARBA00022769"/>
    </source>
</evidence>
<evidence type="ECO:0000256" key="7">
    <source>
        <dbReference type="ARBA" id="ARBA00022840"/>
    </source>
</evidence>
<comment type="caution">
    <text evidence="15">The sequence shown here is derived from an EMBL/GenBank/DDBJ whole genome shotgun (WGS) entry which is preliminary data.</text>
</comment>
<keyword evidence="4" id="KW-0547">Nucleotide-binding</keyword>
<protein>
    <recommendedName>
        <fullName evidence="12">UvrABC system protein A</fullName>
    </recommendedName>
    <alternativeName>
        <fullName evidence="13">Excinuclease ABC subunit A</fullName>
    </alternativeName>
</protein>
<evidence type="ECO:0000256" key="1">
    <source>
        <dbReference type="ARBA" id="ARBA00004496"/>
    </source>
</evidence>
<comment type="subcellular location">
    <subcellularLocation>
        <location evidence="1">Cytoplasm</location>
    </subcellularLocation>
</comment>
<dbReference type="Gene3D" id="1.20.1580.10">
    <property type="entry name" value="ABC transporter ATPase like domain"/>
    <property type="match status" value="1"/>
</dbReference>
<name>A0ABV8A7V6_9DEIO</name>
<dbReference type="SUPFAM" id="SSF52540">
    <property type="entry name" value="P-loop containing nucleoside triphosphate hydrolases"/>
    <property type="match status" value="1"/>
</dbReference>
<feature type="domain" description="ABC transporter" evidence="14">
    <location>
        <begin position="88"/>
        <end position="155"/>
    </location>
</feature>
<evidence type="ECO:0000256" key="4">
    <source>
        <dbReference type="ARBA" id="ARBA00022741"/>
    </source>
</evidence>
<dbReference type="Pfam" id="PF00005">
    <property type="entry name" value="ABC_tran"/>
    <property type="match status" value="1"/>
</dbReference>
<keyword evidence="16" id="KW-1185">Reference proteome</keyword>
<sequence length="190" mass="20829">MRSTPATYTGIMDEIRKLFAKASGAPASLFSFNSEGSCPTCKGLGVTYTDLAFMEGVISTCEVCGGKRFREDVLHHQLRGKSISDVLEMTVEEALDFFKEKKIRVVIEAMNEVGLSYLTLGQPLSTLSGGEGQRLKLAMELHKDGSIYIMDEPTTGLHLSDIGLLMKIIDRLVEAGNTVIVIEHQSDVIR</sequence>
<proteinExistence type="inferred from homology"/>
<evidence type="ECO:0000256" key="10">
    <source>
        <dbReference type="ARBA" id="ARBA00023204"/>
    </source>
</evidence>
<dbReference type="GO" id="GO:0005524">
    <property type="term" value="F:ATP binding"/>
    <property type="evidence" value="ECO:0007669"/>
    <property type="project" value="UniProtKB-KW"/>
</dbReference>
<evidence type="ECO:0000256" key="13">
    <source>
        <dbReference type="ARBA" id="ARBA00042156"/>
    </source>
</evidence>
<keyword evidence="3" id="KW-0677">Repeat</keyword>
<comment type="similarity">
    <text evidence="11">Belongs to the ABC transporter superfamily. UvrA family.</text>
</comment>
<evidence type="ECO:0000256" key="12">
    <source>
        <dbReference type="ARBA" id="ARBA00039316"/>
    </source>
</evidence>
<keyword evidence="6" id="KW-0228">DNA excision</keyword>
<dbReference type="Gene3D" id="3.40.50.300">
    <property type="entry name" value="P-loop containing nucleotide triphosphate hydrolases"/>
    <property type="match status" value="1"/>
</dbReference>
<gene>
    <name evidence="15" type="ORF">ACFOPQ_12240</name>
</gene>